<evidence type="ECO:0000313" key="1">
    <source>
        <dbReference type="EMBL" id="KAK2098628.1"/>
    </source>
</evidence>
<sequence>MTENNTDLEMKLIWRCKVKAVSTIKWSKVIQKSGPSFDKNGRWRLVTFPKVQSRVKVCHEMPFHQHPGFPLLKLITQTNTRKALNSVSGTSYTLANANFQNRGIVPVLLLRASVLAMWASGEGRTVRALVSCQASPEDSTTGLTRYRCTEEIRPLPGSFLPASAVVKGTLFPEGQCV</sequence>
<gene>
    <name evidence="1" type="ORF">P7K49_024079</name>
</gene>
<reference evidence="1 2" key="1">
    <citation type="submission" date="2023-05" db="EMBL/GenBank/DDBJ databases">
        <title>B98-5 Cell Line De Novo Hybrid Assembly: An Optical Mapping Approach.</title>
        <authorList>
            <person name="Kananen K."/>
            <person name="Auerbach J.A."/>
            <person name="Kautto E."/>
            <person name="Blachly J.S."/>
        </authorList>
    </citation>
    <scope>NUCLEOTIDE SEQUENCE [LARGE SCALE GENOMIC DNA]</scope>
    <source>
        <strain evidence="1">B95-8</strain>
        <tissue evidence="1">Cell line</tissue>
    </source>
</reference>
<comment type="caution">
    <text evidence="1">The sequence shown here is derived from an EMBL/GenBank/DDBJ whole genome shotgun (WGS) entry which is preliminary data.</text>
</comment>
<accession>A0ABQ9UNI7</accession>
<protein>
    <submittedName>
        <fullName evidence="1">Uncharacterized protein</fullName>
    </submittedName>
</protein>
<organism evidence="1 2">
    <name type="scientific">Saguinus oedipus</name>
    <name type="common">Cotton-top tamarin</name>
    <name type="synonym">Oedipomidas oedipus</name>
    <dbReference type="NCBI Taxonomy" id="9490"/>
    <lineage>
        <taxon>Eukaryota</taxon>
        <taxon>Metazoa</taxon>
        <taxon>Chordata</taxon>
        <taxon>Craniata</taxon>
        <taxon>Vertebrata</taxon>
        <taxon>Euteleostomi</taxon>
        <taxon>Mammalia</taxon>
        <taxon>Eutheria</taxon>
        <taxon>Euarchontoglires</taxon>
        <taxon>Primates</taxon>
        <taxon>Haplorrhini</taxon>
        <taxon>Platyrrhini</taxon>
        <taxon>Cebidae</taxon>
        <taxon>Callitrichinae</taxon>
        <taxon>Saguinus</taxon>
    </lineage>
</organism>
<evidence type="ECO:0000313" key="2">
    <source>
        <dbReference type="Proteomes" id="UP001266305"/>
    </source>
</evidence>
<dbReference type="Proteomes" id="UP001266305">
    <property type="component" value="Unassembled WGS sequence"/>
</dbReference>
<name>A0ABQ9UNI7_SAGOE</name>
<proteinExistence type="predicted"/>
<keyword evidence="2" id="KW-1185">Reference proteome</keyword>
<dbReference type="EMBL" id="JASSZA010000011">
    <property type="protein sequence ID" value="KAK2098628.1"/>
    <property type="molecule type" value="Genomic_DNA"/>
</dbReference>